<gene>
    <name evidence="1" type="ORF">LSH36_172g00013</name>
</gene>
<evidence type="ECO:0000313" key="2">
    <source>
        <dbReference type="Proteomes" id="UP001208570"/>
    </source>
</evidence>
<accession>A0AAD9JS48</accession>
<feature type="non-terminal residue" evidence="1">
    <location>
        <position position="1"/>
    </location>
</feature>
<proteinExistence type="predicted"/>
<evidence type="ECO:0000313" key="1">
    <source>
        <dbReference type="EMBL" id="KAK2158343.1"/>
    </source>
</evidence>
<comment type="caution">
    <text evidence="1">The sequence shown here is derived from an EMBL/GenBank/DDBJ whole genome shotgun (WGS) entry which is preliminary data.</text>
</comment>
<name>A0AAD9JS48_9ANNE</name>
<dbReference type="Proteomes" id="UP001208570">
    <property type="component" value="Unassembled WGS sequence"/>
</dbReference>
<reference evidence="1" key="1">
    <citation type="journal article" date="2023" name="Mol. Biol. Evol.">
        <title>Third-Generation Sequencing Reveals the Adaptive Role of the Epigenome in Three Deep-Sea Polychaetes.</title>
        <authorList>
            <person name="Perez M."/>
            <person name="Aroh O."/>
            <person name="Sun Y."/>
            <person name="Lan Y."/>
            <person name="Juniper S.K."/>
            <person name="Young C.R."/>
            <person name="Angers B."/>
            <person name="Qian P.Y."/>
        </authorList>
    </citation>
    <scope>NUCLEOTIDE SEQUENCE</scope>
    <source>
        <strain evidence="1">P08H-3</strain>
    </source>
</reference>
<dbReference type="EMBL" id="JAODUP010000172">
    <property type="protein sequence ID" value="KAK2158343.1"/>
    <property type="molecule type" value="Genomic_DNA"/>
</dbReference>
<keyword evidence="2" id="KW-1185">Reference proteome</keyword>
<protein>
    <submittedName>
        <fullName evidence="1">Uncharacterized protein</fullName>
    </submittedName>
</protein>
<organism evidence="1 2">
    <name type="scientific">Paralvinella palmiformis</name>
    <dbReference type="NCBI Taxonomy" id="53620"/>
    <lineage>
        <taxon>Eukaryota</taxon>
        <taxon>Metazoa</taxon>
        <taxon>Spiralia</taxon>
        <taxon>Lophotrochozoa</taxon>
        <taxon>Annelida</taxon>
        <taxon>Polychaeta</taxon>
        <taxon>Sedentaria</taxon>
        <taxon>Canalipalpata</taxon>
        <taxon>Terebellida</taxon>
        <taxon>Terebelliformia</taxon>
        <taxon>Alvinellidae</taxon>
        <taxon>Paralvinella</taxon>
    </lineage>
</organism>
<sequence>AARPASHNRTVSSVSTLSVSGRAAYRAINITKLARPGQARPANMSYIQYSEVQQIDYSALGRLTEYSPRPLIFHDAVFTGGWPSPLMGQEMNSDEEQQIY</sequence>
<dbReference type="AlphaFoldDB" id="A0AAD9JS48"/>